<dbReference type="Gene3D" id="3.90.1150.170">
    <property type="match status" value="1"/>
</dbReference>
<evidence type="ECO:0000256" key="7">
    <source>
        <dbReference type="RuleBase" id="RU000382"/>
    </source>
</evidence>
<dbReference type="PANTHER" id="PTHR45677">
    <property type="entry name" value="GLUTAMATE DECARBOXYLASE-RELATED"/>
    <property type="match status" value="1"/>
</dbReference>
<dbReference type="GO" id="GO:0005737">
    <property type="term" value="C:cytoplasm"/>
    <property type="evidence" value="ECO:0007669"/>
    <property type="project" value="TreeGrafter"/>
</dbReference>
<evidence type="ECO:0000313" key="9">
    <source>
        <dbReference type="EMBL" id="PLX62586.1"/>
    </source>
</evidence>
<reference evidence="9 10" key="1">
    <citation type="submission" date="2017-11" db="EMBL/GenBank/DDBJ databases">
        <title>Genome-resolved metagenomics identifies genetic mobility, metabolic interactions, and unexpected diversity in perchlorate-reducing communities.</title>
        <authorList>
            <person name="Barnum T.P."/>
            <person name="Figueroa I.A."/>
            <person name="Carlstrom C.I."/>
            <person name="Lucas L.N."/>
            <person name="Engelbrektson A.L."/>
            <person name="Coates J.D."/>
        </authorList>
    </citation>
    <scope>NUCLEOTIDE SEQUENCE [LARGE SCALE GENOMIC DNA]</scope>
    <source>
        <strain evidence="9">BM301</strain>
    </source>
</reference>
<dbReference type="PANTHER" id="PTHR45677:SF8">
    <property type="entry name" value="CYSTEINE SULFINIC ACID DECARBOXYLASE"/>
    <property type="match status" value="1"/>
</dbReference>
<evidence type="ECO:0000256" key="3">
    <source>
        <dbReference type="ARBA" id="ARBA00022793"/>
    </source>
</evidence>
<dbReference type="GO" id="GO:0030170">
    <property type="term" value="F:pyridoxal phosphate binding"/>
    <property type="evidence" value="ECO:0007669"/>
    <property type="project" value="InterPro"/>
</dbReference>
<feature type="region of interest" description="Disordered" evidence="8">
    <location>
        <begin position="1"/>
        <end position="23"/>
    </location>
</feature>
<dbReference type="GO" id="GO:0006520">
    <property type="term" value="P:amino acid metabolic process"/>
    <property type="evidence" value="ECO:0007669"/>
    <property type="project" value="InterPro"/>
</dbReference>
<feature type="modified residue" description="N6-(pyridoxal phosphate)lysine" evidence="6">
    <location>
        <position position="326"/>
    </location>
</feature>
<dbReference type="GO" id="GO:0016831">
    <property type="term" value="F:carboxy-lyase activity"/>
    <property type="evidence" value="ECO:0007669"/>
    <property type="project" value="UniProtKB-KW"/>
</dbReference>
<name>A0A2N6CYZ0_9GAMM</name>
<dbReference type="RefSeq" id="WP_273438134.1">
    <property type="nucleotide sequence ID" value="NZ_PKUN01000004.1"/>
</dbReference>
<dbReference type="STRING" id="1111735.GCA_000428045_00563"/>
<keyword evidence="5 7" id="KW-0456">Lyase</keyword>
<dbReference type="Pfam" id="PF00282">
    <property type="entry name" value="Pyridoxal_deC"/>
    <property type="match status" value="1"/>
</dbReference>
<keyword evidence="4 6" id="KW-0663">Pyridoxal phosphate</keyword>
<evidence type="ECO:0000256" key="4">
    <source>
        <dbReference type="ARBA" id="ARBA00022898"/>
    </source>
</evidence>
<evidence type="ECO:0000256" key="1">
    <source>
        <dbReference type="ARBA" id="ARBA00001933"/>
    </source>
</evidence>
<accession>A0A2N6CYZ0</accession>
<keyword evidence="3" id="KW-0210">Decarboxylase</keyword>
<dbReference type="AlphaFoldDB" id="A0A2N6CYZ0"/>
<dbReference type="InterPro" id="IPR002129">
    <property type="entry name" value="PyrdxlP-dep_de-COase"/>
</dbReference>
<comment type="caution">
    <text evidence="9">The sequence shown here is derived from an EMBL/GenBank/DDBJ whole genome shotgun (WGS) entry which is preliminary data.</text>
</comment>
<dbReference type="GO" id="GO:0019752">
    <property type="term" value="P:carboxylic acid metabolic process"/>
    <property type="evidence" value="ECO:0007669"/>
    <property type="project" value="InterPro"/>
</dbReference>
<comment type="similarity">
    <text evidence="2 7">Belongs to the group II decarboxylase family.</text>
</comment>
<dbReference type="Proteomes" id="UP000235015">
    <property type="component" value="Unassembled WGS sequence"/>
</dbReference>
<evidence type="ECO:0000256" key="8">
    <source>
        <dbReference type="SAM" id="MobiDB-lite"/>
    </source>
</evidence>
<evidence type="ECO:0000256" key="2">
    <source>
        <dbReference type="ARBA" id="ARBA00009533"/>
    </source>
</evidence>
<comment type="cofactor">
    <cofactor evidence="1 6 7">
        <name>pyridoxal 5'-phosphate</name>
        <dbReference type="ChEBI" id="CHEBI:597326"/>
    </cofactor>
</comment>
<dbReference type="PRINTS" id="PR00800">
    <property type="entry name" value="YHDCRBOXLASE"/>
</dbReference>
<dbReference type="InterPro" id="IPR010977">
    <property type="entry name" value="Aromatic_deC"/>
</dbReference>
<gene>
    <name evidence="9" type="ORF">C0630_05065</name>
</gene>
<dbReference type="SUPFAM" id="SSF53383">
    <property type="entry name" value="PLP-dependent transferases"/>
    <property type="match status" value="1"/>
</dbReference>
<dbReference type="EMBL" id="PKUN01000004">
    <property type="protein sequence ID" value="PLX62586.1"/>
    <property type="molecule type" value="Genomic_DNA"/>
</dbReference>
<organism evidence="9 10">
    <name type="scientific">Sedimenticola selenatireducens</name>
    <dbReference type="NCBI Taxonomy" id="191960"/>
    <lineage>
        <taxon>Bacteria</taxon>
        <taxon>Pseudomonadati</taxon>
        <taxon>Pseudomonadota</taxon>
        <taxon>Gammaproteobacteria</taxon>
        <taxon>Chromatiales</taxon>
        <taxon>Sedimenticolaceae</taxon>
        <taxon>Sedimenticola</taxon>
    </lineage>
</organism>
<dbReference type="InterPro" id="IPR015424">
    <property type="entry name" value="PyrdxlP-dep_Trfase"/>
</dbReference>
<proteinExistence type="inferred from homology"/>
<sequence length="496" mass="54346">MQYSPVLDRSLFPNPGRDISSQQAPFTEDAAIVVHALADYIRESGNRDVPVIHQPVLETVIEQLELRQHIARGDLTGESLRHFVQDYLSATTRLHHPGFLAHQVAVPHTTGALGSLIDGATNNAMAIYEMGPAASSIEYFMINWMLEKIGWTGTTSNRQLDPQSGHAGGVLTHGGSLANLTALLAARGARVPAFWKSGNPGNQVVLVPEQSHYSMKRAVAILGLGEDNCLTLPADADGRVQPAHMTEQIADLQSQGRQVMAIVANACGTAAGLYDPLTEIAAICREHHIWLHVDAAHGGGALVSDKLRHLLHGIELADSVVWDAHKMMCTPTVCAAVLVRDHRHLDHAFEQEASYLLHAKDQPGFDFISRTVECTKAGLGLRLFMTIAAMGEAGLARHVEGLVQRAREAADLIRERIGFELAIQPETNILCFRISGDDHIQLEIRRQLLELGDFYISSTLYRGQRWLRLVFMNPATSLNDIQALLDEIVDIRSGID</sequence>
<dbReference type="InterPro" id="IPR015421">
    <property type="entry name" value="PyrdxlP-dep_Trfase_major"/>
</dbReference>
<dbReference type="Gene3D" id="3.40.640.10">
    <property type="entry name" value="Type I PLP-dependent aspartate aminotransferase-like (Major domain)"/>
    <property type="match status" value="1"/>
</dbReference>
<evidence type="ECO:0000256" key="5">
    <source>
        <dbReference type="ARBA" id="ARBA00023239"/>
    </source>
</evidence>
<protein>
    <submittedName>
        <fullName evidence="9">Diaminobutyrate decarboxylase</fullName>
    </submittedName>
</protein>
<evidence type="ECO:0000313" key="10">
    <source>
        <dbReference type="Proteomes" id="UP000235015"/>
    </source>
</evidence>
<evidence type="ECO:0000256" key="6">
    <source>
        <dbReference type="PIRSR" id="PIRSR602129-50"/>
    </source>
</evidence>